<evidence type="ECO:0000313" key="7">
    <source>
        <dbReference type="Proteomes" id="UP001286313"/>
    </source>
</evidence>
<dbReference type="SUPFAM" id="SSF48508">
    <property type="entry name" value="Nuclear receptor ligand-binding domain"/>
    <property type="match status" value="1"/>
</dbReference>
<evidence type="ECO:0000256" key="3">
    <source>
        <dbReference type="ARBA" id="ARBA00023170"/>
    </source>
</evidence>
<keyword evidence="7" id="KW-1185">Reference proteome</keyword>
<keyword evidence="4" id="KW-1133">Transmembrane helix</keyword>
<dbReference type="AlphaFoldDB" id="A0AAE1EF17"/>
<dbReference type="InterPro" id="IPR035500">
    <property type="entry name" value="NHR-like_dom_sf"/>
</dbReference>
<comment type="caution">
    <text evidence="6">The sequence shown here is derived from an EMBL/GenBank/DDBJ whole genome shotgun (WGS) entry which is preliminary data.</text>
</comment>
<keyword evidence="4" id="KW-0472">Membrane</keyword>
<dbReference type="EMBL" id="JAWQEG010008697">
    <property type="protein sequence ID" value="KAK3849807.1"/>
    <property type="molecule type" value="Genomic_DNA"/>
</dbReference>
<feature type="non-terminal residue" evidence="6">
    <location>
        <position position="1"/>
    </location>
</feature>
<evidence type="ECO:0000256" key="2">
    <source>
        <dbReference type="ARBA" id="ARBA00023163"/>
    </source>
</evidence>
<sequence length="368" mass="41072">FLKPFLFLLLSLHPSPFLLPSLSRFLFLLLFLNPFLFLLLLFLNPFLFLLPSLNPILFLLPSLHPSPFLLPSLHPILFLLPSLHPILLLLPFLHPSPFLLPFLNPSPFLLPSLNPILLLLPSLKPSPFLLLFFLPLVLLRFPSLPPPPPPPPPPVTLPFTPSYTAFSLPHVRIPRLSTLPLCRSSPYLSPLSTNDLLLLLTRAWPQLLLLHAACCPSTLIQKHSDDDDDDEDDVKPYSEGVGISVKREQEKNRWCDVKAALRTFKEHSLDTTELLLLSAVIILRIQPGLSLEGHILMTALQERAQSCLHSHSSTVCPPDPLRASNLLLLVALLHHVPRPLLIHALTPSLVDAPVHTLPFLIATLLATP</sequence>
<keyword evidence="3" id="KW-0675">Receptor</keyword>
<feature type="domain" description="NR LBD" evidence="5">
    <location>
        <begin position="169"/>
        <end position="337"/>
    </location>
</feature>
<keyword evidence="1" id="KW-0805">Transcription regulation</keyword>
<accession>A0AAE1EF17</accession>
<name>A0AAE1EF17_PETCI</name>
<evidence type="ECO:0000256" key="1">
    <source>
        <dbReference type="ARBA" id="ARBA00023015"/>
    </source>
</evidence>
<dbReference type="SMART" id="SM00430">
    <property type="entry name" value="HOLI"/>
    <property type="match status" value="1"/>
</dbReference>
<organism evidence="6 7">
    <name type="scientific">Petrolisthes cinctipes</name>
    <name type="common">Flat porcelain crab</name>
    <dbReference type="NCBI Taxonomy" id="88211"/>
    <lineage>
        <taxon>Eukaryota</taxon>
        <taxon>Metazoa</taxon>
        <taxon>Ecdysozoa</taxon>
        <taxon>Arthropoda</taxon>
        <taxon>Crustacea</taxon>
        <taxon>Multicrustacea</taxon>
        <taxon>Malacostraca</taxon>
        <taxon>Eumalacostraca</taxon>
        <taxon>Eucarida</taxon>
        <taxon>Decapoda</taxon>
        <taxon>Pleocyemata</taxon>
        <taxon>Anomura</taxon>
        <taxon>Galatheoidea</taxon>
        <taxon>Porcellanidae</taxon>
        <taxon>Petrolisthes</taxon>
    </lineage>
</organism>
<proteinExistence type="predicted"/>
<dbReference type="Gene3D" id="1.10.565.10">
    <property type="entry name" value="Retinoid X Receptor"/>
    <property type="match status" value="1"/>
</dbReference>
<dbReference type="Proteomes" id="UP001286313">
    <property type="component" value="Unassembled WGS sequence"/>
</dbReference>
<keyword evidence="4" id="KW-0812">Transmembrane</keyword>
<evidence type="ECO:0000259" key="5">
    <source>
        <dbReference type="SMART" id="SM00430"/>
    </source>
</evidence>
<protein>
    <recommendedName>
        <fullName evidence="5">NR LBD domain-containing protein</fullName>
    </recommendedName>
</protein>
<evidence type="ECO:0000256" key="4">
    <source>
        <dbReference type="SAM" id="Phobius"/>
    </source>
</evidence>
<feature type="transmembrane region" description="Helical" evidence="4">
    <location>
        <begin position="113"/>
        <end position="139"/>
    </location>
</feature>
<dbReference type="InterPro" id="IPR000536">
    <property type="entry name" value="Nucl_hrmn_rcpt_lig-bd"/>
</dbReference>
<keyword evidence="2" id="KW-0804">Transcription</keyword>
<evidence type="ECO:0000313" key="6">
    <source>
        <dbReference type="EMBL" id="KAK3849807.1"/>
    </source>
</evidence>
<feature type="transmembrane region" description="Helical" evidence="4">
    <location>
        <begin position="36"/>
        <end position="60"/>
    </location>
</feature>
<reference evidence="6" key="1">
    <citation type="submission" date="2023-10" db="EMBL/GenBank/DDBJ databases">
        <title>Genome assemblies of two species of porcelain crab, Petrolisthes cinctipes and Petrolisthes manimaculis (Anomura: Porcellanidae).</title>
        <authorList>
            <person name="Angst P."/>
        </authorList>
    </citation>
    <scope>NUCLEOTIDE SEQUENCE</scope>
    <source>
        <strain evidence="6">PB745_01</strain>
        <tissue evidence="6">Gill</tissue>
    </source>
</reference>
<dbReference type="Pfam" id="PF00104">
    <property type="entry name" value="Hormone_recep"/>
    <property type="match status" value="1"/>
</dbReference>
<gene>
    <name evidence="6" type="ORF">Pcinc_043452</name>
</gene>